<dbReference type="EMBL" id="JACGWL010000003">
    <property type="protein sequence ID" value="KAK4406755.1"/>
    <property type="molecule type" value="Genomic_DNA"/>
</dbReference>
<protein>
    <submittedName>
        <fullName evidence="2">Protein SEMI-ROLLED LEAF 2</fullName>
    </submittedName>
</protein>
<reference evidence="2" key="1">
    <citation type="submission" date="2020-06" db="EMBL/GenBank/DDBJ databases">
        <authorList>
            <person name="Li T."/>
            <person name="Hu X."/>
            <person name="Zhang T."/>
            <person name="Song X."/>
            <person name="Zhang H."/>
            <person name="Dai N."/>
            <person name="Sheng W."/>
            <person name="Hou X."/>
            <person name="Wei L."/>
        </authorList>
    </citation>
    <scope>NUCLEOTIDE SEQUENCE</scope>
    <source>
        <strain evidence="2">K16</strain>
        <tissue evidence="2">Leaf</tissue>
    </source>
</reference>
<dbReference type="Pfam" id="PF21052">
    <property type="entry name" value="EFR3_ARM"/>
    <property type="match status" value="1"/>
</dbReference>
<evidence type="ECO:0000313" key="2">
    <source>
        <dbReference type="EMBL" id="KAK4406755.1"/>
    </source>
</evidence>
<dbReference type="PANTHER" id="PTHR46087:SF11">
    <property type="entry name" value="PROTEIN SEMI-ROLLED LEAF 2"/>
    <property type="match status" value="1"/>
</dbReference>
<reference evidence="2" key="2">
    <citation type="journal article" date="2024" name="Plant">
        <title>Genomic evolution and insights into agronomic trait innovations of Sesamum species.</title>
        <authorList>
            <person name="Miao H."/>
            <person name="Wang L."/>
            <person name="Qu L."/>
            <person name="Liu H."/>
            <person name="Sun Y."/>
            <person name="Le M."/>
            <person name="Wang Q."/>
            <person name="Wei S."/>
            <person name="Zheng Y."/>
            <person name="Lin W."/>
            <person name="Duan Y."/>
            <person name="Cao H."/>
            <person name="Xiong S."/>
            <person name="Wang X."/>
            <person name="Wei L."/>
            <person name="Li C."/>
            <person name="Ma Q."/>
            <person name="Ju M."/>
            <person name="Zhao R."/>
            <person name="Li G."/>
            <person name="Mu C."/>
            <person name="Tian Q."/>
            <person name="Mei H."/>
            <person name="Zhang T."/>
            <person name="Gao T."/>
            <person name="Zhang H."/>
        </authorList>
    </citation>
    <scope>NUCLEOTIDE SEQUENCE</scope>
    <source>
        <strain evidence="2">K16</strain>
    </source>
</reference>
<evidence type="ECO:0000256" key="1">
    <source>
        <dbReference type="SAM" id="MobiDB-lite"/>
    </source>
</evidence>
<gene>
    <name evidence="2" type="ORF">Sango_0682000</name>
</gene>
<name>A0AAE1X7R0_9LAMI</name>
<dbReference type="SUPFAM" id="SSF48371">
    <property type="entry name" value="ARM repeat"/>
    <property type="match status" value="1"/>
</dbReference>
<dbReference type="PANTHER" id="PTHR46087">
    <property type="entry name" value="PUTATIVE, EXPRESSED-RELATED"/>
    <property type="match status" value="1"/>
</dbReference>
<dbReference type="InterPro" id="IPR055296">
    <property type="entry name" value="SRL2-like"/>
</dbReference>
<organism evidence="2 3">
    <name type="scientific">Sesamum angolense</name>
    <dbReference type="NCBI Taxonomy" id="2727404"/>
    <lineage>
        <taxon>Eukaryota</taxon>
        <taxon>Viridiplantae</taxon>
        <taxon>Streptophyta</taxon>
        <taxon>Embryophyta</taxon>
        <taxon>Tracheophyta</taxon>
        <taxon>Spermatophyta</taxon>
        <taxon>Magnoliopsida</taxon>
        <taxon>eudicotyledons</taxon>
        <taxon>Gunneridae</taxon>
        <taxon>Pentapetalae</taxon>
        <taxon>asterids</taxon>
        <taxon>lamiids</taxon>
        <taxon>Lamiales</taxon>
        <taxon>Pedaliaceae</taxon>
        <taxon>Sesamum</taxon>
    </lineage>
</organism>
<dbReference type="AlphaFoldDB" id="A0AAE1X7R0"/>
<sequence>MCVCCPALRSRSRQPVKRYKKLLAEIFPKSHDGQSNERKIIKLCEYASKNPLRIPKIAKYLEERCYKELRSGNIRFVSIVAETYNKLLCICKEQMAYFSFNLMNMVIELLDDSKQDALRIIGCDTLTTFIYCQVDGTYTRNIENFVDKVCMLAHKTEDEHQKRGLRASSLRCLSAMVWFMAEFSHIFADFEKIVHATLDNYEMESQNEEDEERREAHHNWVDEVARCEGRGTPGVGGEFSPSHMIRRLRPEKKDPSLLTRDEIETPKIWAQICIQRMVDLAKESTTMRRVLDPMFVYFDTGKHWVPQHGLAPVVLSDMSSFVENPGYQQLILAGVVRHLDHKNVAHDAEMKCHIVQTASYLARQVRLEAVISDMGFVSDLFRHLRKSFQATAEPVGEQELNMNAVLQTSIETCLLETVRGIVDVRPLFDMMAITLEKLSPIRVVARAALASLIILAHVISWASVSFHSQQVFPEALFIQLVKVMLHSDVEIRVGGHQIFCVLLIPSSAHARTDVFNHPRRGHSKSTSTFSSITALLEKLRLEIYGTKGKQESEKDDYQQLNKGKEERKHGTSHKNSPNMHIISSIVDRTGGPAMLTETEQYFLRCNEDQITQLLSALWIQVNLSDNLPANLEAIAHSFCLALISSRLKNSNDNLVLRFFQLPLSIRKMSLDSNTGSLPPVYQRSLLVLSTAMLAFAAKLYHIAETHNLHNLLLESDFEGDEIAKQLSEEFVPDEAFMFGPQSILDMDHIRKAAHSKETQSFDGEFSANSLVEDDAMSISSVADISRFIPKVPASPSPSMSHIVSIGQLLESALEVAGQVAGSSISTSPLPYSTMTNQCEAFGTDTRKKLSNWLTSDNHSIQVNDMSPPPLPSTGGSSIDKVTCSEAALGAAPSSNPWLALRLPPASPFDNFLRAARESGR</sequence>
<comment type="caution">
    <text evidence="2">The sequence shown here is derived from an EMBL/GenBank/DDBJ whole genome shotgun (WGS) entry which is preliminary data.</text>
</comment>
<dbReference type="InterPro" id="IPR016024">
    <property type="entry name" value="ARM-type_fold"/>
</dbReference>
<feature type="compositionally biased region" description="Basic and acidic residues" evidence="1">
    <location>
        <begin position="550"/>
        <end position="569"/>
    </location>
</feature>
<keyword evidence="3" id="KW-1185">Reference proteome</keyword>
<accession>A0AAE1X7R0</accession>
<dbReference type="InterPro" id="IPR049152">
    <property type="entry name" value="EFR3-like_ARM"/>
</dbReference>
<proteinExistence type="predicted"/>
<evidence type="ECO:0000313" key="3">
    <source>
        <dbReference type="Proteomes" id="UP001289374"/>
    </source>
</evidence>
<feature type="region of interest" description="Disordered" evidence="1">
    <location>
        <begin position="550"/>
        <end position="578"/>
    </location>
</feature>
<dbReference type="Proteomes" id="UP001289374">
    <property type="component" value="Unassembled WGS sequence"/>
</dbReference>